<accession>A0A1A9WQN5</accession>
<dbReference type="VEuPathDB" id="VectorBase:GBRI028420"/>
<keyword evidence="3" id="KW-1185">Reference proteome</keyword>
<organism evidence="2 3">
    <name type="scientific">Glossina brevipalpis</name>
    <dbReference type="NCBI Taxonomy" id="37001"/>
    <lineage>
        <taxon>Eukaryota</taxon>
        <taxon>Metazoa</taxon>
        <taxon>Ecdysozoa</taxon>
        <taxon>Arthropoda</taxon>
        <taxon>Hexapoda</taxon>
        <taxon>Insecta</taxon>
        <taxon>Pterygota</taxon>
        <taxon>Neoptera</taxon>
        <taxon>Endopterygota</taxon>
        <taxon>Diptera</taxon>
        <taxon>Brachycera</taxon>
        <taxon>Muscomorpha</taxon>
        <taxon>Hippoboscoidea</taxon>
        <taxon>Glossinidae</taxon>
        <taxon>Glossina</taxon>
    </lineage>
</organism>
<keyword evidence="1" id="KW-1133">Transmembrane helix</keyword>
<feature type="transmembrane region" description="Helical" evidence="1">
    <location>
        <begin position="18"/>
        <end position="41"/>
    </location>
</feature>
<dbReference type="EnsemblMetazoa" id="GBRI028420-RA">
    <property type="protein sequence ID" value="GBRI028420-PA"/>
    <property type="gene ID" value="GBRI028420"/>
</dbReference>
<keyword evidence="1" id="KW-0472">Membrane</keyword>
<protein>
    <submittedName>
        <fullName evidence="2">Uncharacterized protein</fullName>
    </submittedName>
</protein>
<name>A0A1A9WQN5_9MUSC</name>
<dbReference type="AlphaFoldDB" id="A0A1A9WQN5"/>
<reference evidence="3" key="1">
    <citation type="submission" date="2014-03" db="EMBL/GenBank/DDBJ databases">
        <authorList>
            <person name="Aksoy S."/>
            <person name="Warren W."/>
            <person name="Wilson R.K."/>
        </authorList>
    </citation>
    <scope>NUCLEOTIDE SEQUENCE [LARGE SCALE GENOMIC DNA]</scope>
    <source>
        <strain evidence="3">IAEA</strain>
    </source>
</reference>
<sequence length="141" mass="16339">MKLLLEKELSYIERKSEIIFITIQTIVLFFDSFCISTIVWIGKAFKCQNKHESPEDDLDAPLTNLRISTRKPNSQVKDENGEQNEPEFLGIKESRIKYAGARSICVLQTNCFERQKNSKWKPANHLCSNYLENTNLRSVIP</sequence>
<proteinExistence type="predicted"/>
<keyword evidence="1" id="KW-0812">Transmembrane</keyword>
<dbReference type="Proteomes" id="UP000091820">
    <property type="component" value="Unassembled WGS sequence"/>
</dbReference>
<evidence type="ECO:0000313" key="2">
    <source>
        <dbReference type="EnsemblMetazoa" id="GBRI028420-PA"/>
    </source>
</evidence>
<reference evidence="2" key="2">
    <citation type="submission" date="2020-05" db="UniProtKB">
        <authorList>
            <consortium name="EnsemblMetazoa"/>
        </authorList>
    </citation>
    <scope>IDENTIFICATION</scope>
    <source>
        <strain evidence="2">IAEA</strain>
    </source>
</reference>
<evidence type="ECO:0000256" key="1">
    <source>
        <dbReference type="SAM" id="Phobius"/>
    </source>
</evidence>
<evidence type="ECO:0000313" key="3">
    <source>
        <dbReference type="Proteomes" id="UP000091820"/>
    </source>
</evidence>